<dbReference type="RefSeq" id="WP_163634461.1">
    <property type="nucleotide sequence ID" value="NZ_JAAAMI010000003.1"/>
</dbReference>
<evidence type="ECO:0000313" key="3">
    <source>
        <dbReference type="Proteomes" id="UP000468707"/>
    </source>
</evidence>
<dbReference type="Pfam" id="PF13181">
    <property type="entry name" value="TPR_8"/>
    <property type="match status" value="1"/>
</dbReference>
<dbReference type="EMBL" id="JAAAMI010000003">
    <property type="protein sequence ID" value="NDV43061.1"/>
    <property type="molecule type" value="Genomic_DNA"/>
</dbReference>
<reference evidence="2 3" key="1">
    <citation type="submission" date="2020-01" db="EMBL/GenBank/DDBJ databases">
        <title>Muricauda sediminis sp.nov. 40Bstr401.</title>
        <authorList>
            <person name="Xue Z."/>
            <person name="Zhu S."/>
            <person name="Ren N."/>
            <person name="Chen T."/>
            <person name="Chen X."/>
            <person name="Chen J."/>
            <person name="Yang J."/>
        </authorList>
    </citation>
    <scope>NUCLEOTIDE SEQUENCE [LARGE SCALE GENOMIC DNA]</scope>
    <source>
        <strain evidence="2 3">40Bstr401</strain>
    </source>
</reference>
<dbReference type="InterPro" id="IPR011990">
    <property type="entry name" value="TPR-like_helical_dom_sf"/>
</dbReference>
<keyword evidence="3" id="KW-1185">Reference proteome</keyword>
<dbReference type="PROSITE" id="PS50005">
    <property type="entry name" value="TPR"/>
    <property type="match status" value="1"/>
</dbReference>
<accession>A0A6I5KZX8</accession>
<dbReference type="SMART" id="SM00028">
    <property type="entry name" value="TPR"/>
    <property type="match status" value="2"/>
</dbReference>
<protein>
    <submittedName>
        <fullName evidence="2">Uncharacterized protein</fullName>
    </submittedName>
</protein>
<keyword evidence="1" id="KW-0802">TPR repeat</keyword>
<dbReference type="AlphaFoldDB" id="A0A6I5KZX8"/>
<sequence length="218" mass="25157">MTNKNLELDYQKEIAKIHYYSQYDTSDFNLVIETSLQLKKHGYDDSQINFYVGRAYQELNQQEQAIEFYQKSISTVDAYSNWTKELSSNNLGNIYFDIDSYDECIEVCKSNIANANNDLYKANALYLVAHSYYLKTFKLMKISPTYTSQLIKCLQKAEENVLKALEMQPENVDYLVLAGSMYKKGLELDAGFSVKAKHYLKKAATLGDNQAKQLLNQF</sequence>
<feature type="repeat" description="TPR" evidence="1">
    <location>
        <begin position="46"/>
        <end position="79"/>
    </location>
</feature>
<dbReference type="Gene3D" id="1.25.40.10">
    <property type="entry name" value="Tetratricopeptide repeat domain"/>
    <property type="match status" value="1"/>
</dbReference>
<dbReference type="InterPro" id="IPR019734">
    <property type="entry name" value="TPR_rpt"/>
</dbReference>
<proteinExistence type="predicted"/>
<dbReference type="SUPFAM" id="SSF48452">
    <property type="entry name" value="TPR-like"/>
    <property type="match status" value="1"/>
</dbReference>
<comment type="caution">
    <text evidence="2">The sequence shown here is derived from an EMBL/GenBank/DDBJ whole genome shotgun (WGS) entry which is preliminary data.</text>
</comment>
<name>A0A6I5KZX8_9FLAO</name>
<gene>
    <name evidence="2" type="ORF">GTK07_06940</name>
</gene>
<evidence type="ECO:0000256" key="1">
    <source>
        <dbReference type="PROSITE-ProRule" id="PRU00339"/>
    </source>
</evidence>
<evidence type="ECO:0000313" key="2">
    <source>
        <dbReference type="EMBL" id="NDV43061.1"/>
    </source>
</evidence>
<dbReference type="Proteomes" id="UP000468707">
    <property type="component" value="Unassembled WGS sequence"/>
</dbReference>
<organism evidence="2 3">
    <name type="scientific">Flagellimonas sediminis</name>
    <dbReference type="NCBI Taxonomy" id="2696468"/>
    <lineage>
        <taxon>Bacteria</taxon>
        <taxon>Pseudomonadati</taxon>
        <taxon>Bacteroidota</taxon>
        <taxon>Flavobacteriia</taxon>
        <taxon>Flavobacteriales</taxon>
        <taxon>Flavobacteriaceae</taxon>
        <taxon>Flagellimonas</taxon>
    </lineage>
</organism>